<keyword evidence="3" id="KW-0813">Transport</keyword>
<dbReference type="PROSITE" id="PS52015">
    <property type="entry name" value="TONB_CTD"/>
    <property type="match status" value="1"/>
</dbReference>
<evidence type="ECO:0000256" key="10">
    <source>
        <dbReference type="SAM" id="MobiDB-lite"/>
    </source>
</evidence>
<keyword evidence="14" id="KW-1185">Reference proteome</keyword>
<feature type="compositionally biased region" description="Gly residues" evidence="10">
    <location>
        <begin position="145"/>
        <end position="162"/>
    </location>
</feature>
<accession>A0ABR7WJA6</accession>
<evidence type="ECO:0000256" key="3">
    <source>
        <dbReference type="ARBA" id="ARBA00022448"/>
    </source>
</evidence>
<reference evidence="13 14" key="1">
    <citation type="submission" date="2020-09" db="EMBL/GenBank/DDBJ databases">
        <title>Novel species of Mucilaginibacter isolated from a glacier on the Tibetan Plateau.</title>
        <authorList>
            <person name="Liu Q."/>
            <person name="Xin Y.-H."/>
        </authorList>
    </citation>
    <scope>NUCLEOTIDE SEQUENCE [LARGE SCALE GENOMIC DNA]</scope>
    <source>
        <strain evidence="13 14">ZT4R22</strain>
    </source>
</reference>
<evidence type="ECO:0000313" key="13">
    <source>
        <dbReference type="EMBL" id="MBD1362241.1"/>
    </source>
</evidence>
<dbReference type="NCBIfam" id="TIGR01352">
    <property type="entry name" value="tonB_Cterm"/>
    <property type="match status" value="1"/>
</dbReference>
<keyword evidence="6 11" id="KW-0812">Transmembrane</keyword>
<dbReference type="Pfam" id="PF03544">
    <property type="entry name" value="TonB_C"/>
    <property type="match status" value="1"/>
</dbReference>
<evidence type="ECO:0000313" key="14">
    <source>
        <dbReference type="Proteomes" id="UP000606600"/>
    </source>
</evidence>
<dbReference type="PANTHER" id="PTHR33446">
    <property type="entry name" value="PROTEIN TONB-RELATED"/>
    <property type="match status" value="1"/>
</dbReference>
<dbReference type="RefSeq" id="WP_191186931.1">
    <property type="nucleotide sequence ID" value="NZ_JACWMY010000001.1"/>
</dbReference>
<dbReference type="EMBL" id="JACWMY010000001">
    <property type="protein sequence ID" value="MBD1362241.1"/>
    <property type="molecule type" value="Genomic_DNA"/>
</dbReference>
<comment type="similarity">
    <text evidence="2">Belongs to the TonB family.</text>
</comment>
<feature type="transmembrane region" description="Helical" evidence="11">
    <location>
        <begin position="41"/>
        <end position="60"/>
    </location>
</feature>
<keyword evidence="8 11" id="KW-1133">Transmembrane helix</keyword>
<evidence type="ECO:0000256" key="7">
    <source>
        <dbReference type="ARBA" id="ARBA00022927"/>
    </source>
</evidence>
<keyword evidence="5" id="KW-0997">Cell inner membrane</keyword>
<proteinExistence type="inferred from homology"/>
<dbReference type="InterPro" id="IPR051045">
    <property type="entry name" value="TonB-dependent_transducer"/>
</dbReference>
<sequence length="277" mass="29768">MLNTKFDLYKTEWLDLVFDDRNKAYGAYDLRAHYAGTLNKAMAIAFTVVITGAVALSFAFKTEPKEYVDKIVDVYVPPIKVEPVKPSKPEQQKAAAPDKPQPQVNTIKDLPPVVTPDDKPTEEPPTIAQLQTAAAGTETVKGVDPGEGGNIPEPKGGGGGGTAPKANGDEIIDFRGVEVNPEPYGGMAAFGKFLGKALRFPPQAQDAGVSGRVLMSFVIEKNGEISNITVDKGAGYGFDQEAVRVLKLAKAWKPGMQNGQPVRVRYSIPINFQLPAE</sequence>
<feature type="compositionally biased region" description="Basic and acidic residues" evidence="10">
    <location>
        <begin position="82"/>
        <end position="91"/>
    </location>
</feature>
<protein>
    <submittedName>
        <fullName evidence="13">TonB family protein</fullName>
    </submittedName>
</protein>
<dbReference type="Gene3D" id="3.30.1150.10">
    <property type="match status" value="1"/>
</dbReference>
<feature type="region of interest" description="Disordered" evidence="10">
    <location>
        <begin position="82"/>
        <end position="166"/>
    </location>
</feature>
<evidence type="ECO:0000256" key="11">
    <source>
        <dbReference type="SAM" id="Phobius"/>
    </source>
</evidence>
<gene>
    <name evidence="13" type="ORF">IDJ77_00335</name>
</gene>
<evidence type="ECO:0000256" key="4">
    <source>
        <dbReference type="ARBA" id="ARBA00022475"/>
    </source>
</evidence>
<keyword evidence="4" id="KW-1003">Cell membrane</keyword>
<evidence type="ECO:0000256" key="2">
    <source>
        <dbReference type="ARBA" id="ARBA00006555"/>
    </source>
</evidence>
<evidence type="ECO:0000256" key="5">
    <source>
        <dbReference type="ARBA" id="ARBA00022519"/>
    </source>
</evidence>
<evidence type="ECO:0000256" key="1">
    <source>
        <dbReference type="ARBA" id="ARBA00004383"/>
    </source>
</evidence>
<organism evidence="13 14">
    <name type="scientific">Mucilaginibacter pankratovii</name>
    <dbReference type="NCBI Taxonomy" id="2772110"/>
    <lineage>
        <taxon>Bacteria</taxon>
        <taxon>Pseudomonadati</taxon>
        <taxon>Bacteroidota</taxon>
        <taxon>Sphingobacteriia</taxon>
        <taxon>Sphingobacteriales</taxon>
        <taxon>Sphingobacteriaceae</taxon>
        <taxon>Mucilaginibacter</taxon>
    </lineage>
</organism>
<evidence type="ECO:0000256" key="9">
    <source>
        <dbReference type="ARBA" id="ARBA00023136"/>
    </source>
</evidence>
<evidence type="ECO:0000256" key="8">
    <source>
        <dbReference type="ARBA" id="ARBA00022989"/>
    </source>
</evidence>
<feature type="domain" description="TonB C-terminal" evidence="12">
    <location>
        <begin position="185"/>
        <end position="277"/>
    </location>
</feature>
<dbReference type="InterPro" id="IPR006260">
    <property type="entry name" value="TonB/TolA_C"/>
</dbReference>
<dbReference type="Proteomes" id="UP000606600">
    <property type="component" value="Unassembled WGS sequence"/>
</dbReference>
<dbReference type="InterPro" id="IPR037682">
    <property type="entry name" value="TonB_C"/>
</dbReference>
<comment type="subcellular location">
    <subcellularLocation>
        <location evidence="1">Cell inner membrane</location>
        <topology evidence="1">Single-pass membrane protein</topology>
        <orientation evidence="1">Periplasmic side</orientation>
    </subcellularLocation>
</comment>
<evidence type="ECO:0000259" key="12">
    <source>
        <dbReference type="PROSITE" id="PS52015"/>
    </source>
</evidence>
<keyword evidence="9 11" id="KW-0472">Membrane</keyword>
<dbReference type="SUPFAM" id="SSF74653">
    <property type="entry name" value="TolA/TonB C-terminal domain"/>
    <property type="match status" value="1"/>
</dbReference>
<evidence type="ECO:0000256" key="6">
    <source>
        <dbReference type="ARBA" id="ARBA00022692"/>
    </source>
</evidence>
<name>A0ABR7WJA6_9SPHI</name>
<keyword evidence="7" id="KW-0653">Protein transport</keyword>
<dbReference type="PANTHER" id="PTHR33446:SF2">
    <property type="entry name" value="PROTEIN TONB"/>
    <property type="match status" value="1"/>
</dbReference>
<comment type="caution">
    <text evidence="13">The sequence shown here is derived from an EMBL/GenBank/DDBJ whole genome shotgun (WGS) entry which is preliminary data.</text>
</comment>